<gene>
    <name evidence="10" type="ORF">EPJ80_09550</name>
</gene>
<comment type="caution">
    <text evidence="10">The sequence shown here is derived from an EMBL/GenBank/DDBJ whole genome shotgun (WGS) entry which is preliminary data.</text>
</comment>
<dbReference type="AlphaFoldDB" id="A0A5C8CEL2"/>
<dbReference type="GO" id="GO:0071555">
    <property type="term" value="P:cell wall organization"/>
    <property type="evidence" value="ECO:0007669"/>
    <property type="project" value="UniProtKB-UniRule"/>
</dbReference>
<dbReference type="GO" id="GO:0009252">
    <property type="term" value="P:peptidoglycan biosynthetic process"/>
    <property type="evidence" value="ECO:0007669"/>
    <property type="project" value="UniProtKB-UniPathway"/>
</dbReference>
<dbReference type="PANTHER" id="PTHR36699">
    <property type="entry name" value="LD-TRANSPEPTIDASE"/>
    <property type="match status" value="1"/>
</dbReference>
<feature type="active site" description="Proton donor/acceptor" evidence="7">
    <location>
        <position position="151"/>
    </location>
</feature>
<evidence type="ECO:0000259" key="9">
    <source>
        <dbReference type="PROSITE" id="PS52029"/>
    </source>
</evidence>
<evidence type="ECO:0000256" key="4">
    <source>
        <dbReference type="ARBA" id="ARBA00022960"/>
    </source>
</evidence>
<keyword evidence="8" id="KW-0175">Coiled coil</keyword>
<dbReference type="PANTHER" id="PTHR36699:SF1">
    <property type="entry name" value="L,D-TRANSPEPTIDASE YAFK-RELATED"/>
    <property type="match status" value="1"/>
</dbReference>
<dbReference type="PROSITE" id="PS52029">
    <property type="entry name" value="LD_TPASE"/>
    <property type="match status" value="1"/>
</dbReference>
<feature type="domain" description="L,D-TPase catalytic" evidence="9">
    <location>
        <begin position="57"/>
        <end position="190"/>
    </location>
</feature>
<dbReference type="UniPathway" id="UPA00219"/>
<name>A0A5C8CEL2_9SPIR</name>
<dbReference type="Proteomes" id="UP000325116">
    <property type="component" value="Unassembled WGS sequence"/>
</dbReference>
<organism evidence="10 11">
    <name type="scientific">Brachyspira aalborgi</name>
    <dbReference type="NCBI Taxonomy" id="29522"/>
    <lineage>
        <taxon>Bacteria</taxon>
        <taxon>Pseudomonadati</taxon>
        <taxon>Spirochaetota</taxon>
        <taxon>Spirochaetia</taxon>
        <taxon>Brachyspirales</taxon>
        <taxon>Brachyspiraceae</taxon>
        <taxon>Brachyspira</taxon>
    </lineage>
</organism>
<feature type="coiled-coil region" evidence="8">
    <location>
        <begin position="38"/>
        <end position="65"/>
    </location>
</feature>
<dbReference type="GO" id="GO:0008360">
    <property type="term" value="P:regulation of cell shape"/>
    <property type="evidence" value="ECO:0007669"/>
    <property type="project" value="UniProtKB-UniRule"/>
</dbReference>
<evidence type="ECO:0000256" key="2">
    <source>
        <dbReference type="ARBA" id="ARBA00005992"/>
    </source>
</evidence>
<evidence type="ECO:0000256" key="3">
    <source>
        <dbReference type="ARBA" id="ARBA00022679"/>
    </source>
</evidence>
<evidence type="ECO:0000256" key="5">
    <source>
        <dbReference type="ARBA" id="ARBA00022984"/>
    </source>
</evidence>
<accession>A0A5C8CEL2</accession>
<dbReference type="RefSeq" id="WP_147758801.1">
    <property type="nucleotide sequence ID" value="NZ_SAXT01000005.1"/>
</dbReference>
<keyword evidence="3" id="KW-0808">Transferase</keyword>
<keyword evidence="6 7" id="KW-0961">Cell wall biogenesis/degradation</keyword>
<evidence type="ECO:0000256" key="6">
    <source>
        <dbReference type="ARBA" id="ARBA00023316"/>
    </source>
</evidence>
<evidence type="ECO:0000313" key="10">
    <source>
        <dbReference type="EMBL" id="TXJ11934.1"/>
    </source>
</evidence>
<comment type="pathway">
    <text evidence="1 7">Cell wall biogenesis; peptidoglycan biosynthesis.</text>
</comment>
<feature type="active site" description="Nucleophile" evidence="7">
    <location>
        <position position="159"/>
    </location>
</feature>
<comment type="similarity">
    <text evidence="2">Belongs to the YkuD family.</text>
</comment>
<dbReference type="Pfam" id="PF03734">
    <property type="entry name" value="YkuD"/>
    <property type="match status" value="1"/>
</dbReference>
<dbReference type="GO" id="GO:0016740">
    <property type="term" value="F:transferase activity"/>
    <property type="evidence" value="ECO:0007669"/>
    <property type="project" value="UniProtKB-KW"/>
</dbReference>
<evidence type="ECO:0000313" key="11">
    <source>
        <dbReference type="Proteomes" id="UP000325116"/>
    </source>
</evidence>
<evidence type="ECO:0000256" key="1">
    <source>
        <dbReference type="ARBA" id="ARBA00004752"/>
    </source>
</evidence>
<dbReference type="GO" id="GO:0004180">
    <property type="term" value="F:carboxypeptidase activity"/>
    <property type="evidence" value="ECO:0007669"/>
    <property type="project" value="UniProtKB-ARBA"/>
</dbReference>
<evidence type="ECO:0000256" key="8">
    <source>
        <dbReference type="SAM" id="Coils"/>
    </source>
</evidence>
<dbReference type="CDD" id="cd16913">
    <property type="entry name" value="YkuD_like"/>
    <property type="match status" value="1"/>
</dbReference>
<evidence type="ECO:0000256" key="7">
    <source>
        <dbReference type="PROSITE-ProRule" id="PRU01373"/>
    </source>
</evidence>
<protein>
    <recommendedName>
        <fullName evidence="9">L,D-TPase catalytic domain-containing protein</fullName>
    </recommendedName>
</protein>
<keyword evidence="4 7" id="KW-0133">Cell shape</keyword>
<dbReference type="SUPFAM" id="SSF141523">
    <property type="entry name" value="L,D-transpeptidase catalytic domain-like"/>
    <property type="match status" value="1"/>
</dbReference>
<keyword evidence="5 7" id="KW-0573">Peptidoglycan synthesis</keyword>
<reference evidence="10 11" key="1">
    <citation type="journal article" date="1992" name="Lakartidningen">
        <title>[Penicillin V and not amoxicillin is the first choice preparation in acute otitis].</title>
        <authorList>
            <person name="Kamme C."/>
            <person name="Lundgren K."/>
            <person name="Prellner K."/>
        </authorList>
    </citation>
    <scope>NUCLEOTIDE SEQUENCE [LARGE SCALE GENOMIC DNA]</scope>
    <source>
        <strain evidence="10 11">W1</strain>
    </source>
</reference>
<dbReference type="EMBL" id="SAXT01000005">
    <property type="protein sequence ID" value="TXJ11934.1"/>
    <property type="molecule type" value="Genomic_DNA"/>
</dbReference>
<sequence>MFKIILILAIMNNLLFSGNFINEQKRYGRVRDAIKEKYNLIENNLKNNNIKIEELNILIIAYKEEAILELYAKNKSDKIYKKICEYNIAEKSGALGPKRKEGDLQVPEGFYNIEIFNPASSYYLSLGINYPNASDKIKGCKSKLGGDIFIHGSTVTIGCIPITDDKIKEVYLYSVYATDCGQKKIPVYIFPFKMTNSNFDYYKKYYSEELINFWKDLKTGYDLFQINKEELKIKVDEFGNYIF</sequence>
<proteinExistence type="inferred from homology"/>
<dbReference type="InterPro" id="IPR038063">
    <property type="entry name" value="Transpep_catalytic_dom"/>
</dbReference>
<dbReference type="InterPro" id="IPR005490">
    <property type="entry name" value="LD_TPept_cat_dom"/>
</dbReference>